<dbReference type="InterPro" id="IPR008275">
    <property type="entry name" value="CoA_E_activase_dom"/>
</dbReference>
<protein>
    <submittedName>
        <fullName evidence="6">Putative CoA-substrate-specific enzyme activase domain protein</fullName>
    </submittedName>
</protein>
<keyword evidence="6" id="KW-0614">Plasmid</keyword>
<name>A0A2Z4YS33_RHILE</name>
<dbReference type="InterPro" id="IPR002731">
    <property type="entry name" value="ATPase_BadF"/>
</dbReference>
<evidence type="ECO:0000256" key="4">
    <source>
        <dbReference type="ARBA" id="ARBA00023014"/>
    </source>
</evidence>
<dbReference type="Gene3D" id="3.30.420.40">
    <property type="match status" value="2"/>
</dbReference>
<comment type="cofactor">
    <cofactor evidence="1">
        <name>[4Fe-4S] cluster</name>
        <dbReference type="ChEBI" id="CHEBI:49883"/>
    </cofactor>
</comment>
<dbReference type="PANTHER" id="PTHR32329:SF2">
    <property type="entry name" value="BIFUNCTIONAL PROTEIN [INCLUDES 2-HYDROXYACYL-COA DEHYDRATASE (N-TER) AND ITS ACTIVATOR DOMAIN (C_TERM)"/>
    <property type="match status" value="1"/>
</dbReference>
<evidence type="ECO:0000256" key="3">
    <source>
        <dbReference type="ARBA" id="ARBA00023004"/>
    </source>
</evidence>
<dbReference type="InterPro" id="IPR051805">
    <property type="entry name" value="Dehydratase_Activator_Redct"/>
</dbReference>
<evidence type="ECO:0000313" key="7">
    <source>
        <dbReference type="Proteomes" id="UP000251166"/>
    </source>
</evidence>
<dbReference type="CDD" id="cd24107">
    <property type="entry name" value="ASKHA_NBD_benz_CoA_BzdP"/>
    <property type="match status" value="1"/>
</dbReference>
<dbReference type="AlphaFoldDB" id="A0A2Z4YS33"/>
<reference evidence="6 7" key="1">
    <citation type="submission" date="2018-07" db="EMBL/GenBank/DDBJ databases">
        <title>Rhizobium leguminosarum strain:ATCC 14479 Genome sequencing and assembly.</title>
        <authorList>
            <person name="Chakraborty R."/>
        </authorList>
    </citation>
    <scope>NUCLEOTIDE SEQUENCE [LARGE SCALE GENOMIC DNA]</scope>
    <source>
        <strain evidence="6 7">ATCC 14479</strain>
        <plasmid evidence="7">Plasmid unnamed3</plasmid>
    </source>
</reference>
<gene>
    <name evidence="6" type="ORF">DLJ82_6306</name>
</gene>
<dbReference type="GO" id="GO:0051536">
    <property type="term" value="F:iron-sulfur cluster binding"/>
    <property type="evidence" value="ECO:0007669"/>
    <property type="project" value="UniProtKB-KW"/>
</dbReference>
<dbReference type="GO" id="GO:0046872">
    <property type="term" value="F:metal ion binding"/>
    <property type="evidence" value="ECO:0007669"/>
    <property type="project" value="UniProtKB-KW"/>
</dbReference>
<evidence type="ECO:0000256" key="1">
    <source>
        <dbReference type="ARBA" id="ARBA00001966"/>
    </source>
</evidence>
<keyword evidence="2" id="KW-0479">Metal-binding</keyword>
<proteinExistence type="predicted"/>
<evidence type="ECO:0000259" key="5">
    <source>
        <dbReference type="Pfam" id="PF01869"/>
    </source>
</evidence>
<dbReference type="PANTHER" id="PTHR32329">
    <property type="entry name" value="BIFUNCTIONAL PROTEIN [INCLUDES 2-HYDROXYACYL-COA DEHYDRATASE (N-TER) AND ITS ACTIVATOR DOMAIN (C_TERM)-RELATED"/>
    <property type="match status" value="1"/>
</dbReference>
<dbReference type="NCBIfam" id="TIGR00241">
    <property type="entry name" value="CoA_E_activ"/>
    <property type="match status" value="1"/>
</dbReference>
<geneLocation type="plasmid" evidence="6 7">
    <name>unnamed3</name>
</geneLocation>
<feature type="domain" description="ATPase BadF/BadG/BcrA/BcrD type" evidence="5">
    <location>
        <begin position="4"/>
        <end position="259"/>
    </location>
</feature>
<dbReference type="Pfam" id="PF01869">
    <property type="entry name" value="BcrAD_BadFG"/>
    <property type="match status" value="1"/>
</dbReference>
<dbReference type="Proteomes" id="UP000251166">
    <property type="component" value="Plasmid unnamed3"/>
</dbReference>
<dbReference type="InterPro" id="IPR043129">
    <property type="entry name" value="ATPase_NBD"/>
</dbReference>
<dbReference type="RefSeq" id="WP_162710390.1">
    <property type="nucleotide sequence ID" value="NZ_CP030763.1"/>
</dbReference>
<keyword evidence="4" id="KW-0411">Iron-sulfur</keyword>
<sequence>MAVVGVDLGSQSTKAVILEGDKILGGASLQTGESAETEARMAVQEALRQTGLKREDLKAAVATGTLAVAVTAALNIAALKTRSWASCIATGAYFRFPQARTVLYIGADSSMAIRMSADGQVEDSVKNERCAVSSGALLDIVGRMLEIPVEELGAMSLQSTAPEKVSSRCVVFAEGEILSFIHKDPPVPIPDVLAGANQCIADGLWGMVQKVGVPSELLICGGVARNAGIIKAIEAHLGKPVLLPEQPQYVRALGAAVFARQMEQEGSASC</sequence>
<evidence type="ECO:0000256" key="2">
    <source>
        <dbReference type="ARBA" id="ARBA00022723"/>
    </source>
</evidence>
<dbReference type="SUPFAM" id="SSF53067">
    <property type="entry name" value="Actin-like ATPase domain"/>
    <property type="match status" value="1"/>
</dbReference>
<organism evidence="6 7">
    <name type="scientific">Rhizobium leguminosarum</name>
    <dbReference type="NCBI Taxonomy" id="384"/>
    <lineage>
        <taxon>Bacteria</taxon>
        <taxon>Pseudomonadati</taxon>
        <taxon>Pseudomonadota</taxon>
        <taxon>Alphaproteobacteria</taxon>
        <taxon>Hyphomicrobiales</taxon>
        <taxon>Rhizobiaceae</taxon>
        <taxon>Rhizobium/Agrobacterium group</taxon>
        <taxon>Rhizobium</taxon>
    </lineage>
</organism>
<evidence type="ECO:0000313" key="6">
    <source>
        <dbReference type="EMBL" id="AXA44277.1"/>
    </source>
</evidence>
<accession>A0A2Z4YS33</accession>
<dbReference type="EMBL" id="CP030763">
    <property type="protein sequence ID" value="AXA44277.1"/>
    <property type="molecule type" value="Genomic_DNA"/>
</dbReference>
<keyword evidence="3" id="KW-0408">Iron</keyword>